<evidence type="ECO:0000259" key="2">
    <source>
        <dbReference type="Pfam" id="PF05257"/>
    </source>
</evidence>
<evidence type="ECO:0000313" key="3">
    <source>
        <dbReference type="EMBL" id="MDM7854046.1"/>
    </source>
</evidence>
<feature type="domain" description="Peptidase C51" evidence="2">
    <location>
        <begin position="270"/>
        <end position="353"/>
    </location>
</feature>
<dbReference type="InterPro" id="IPR038765">
    <property type="entry name" value="Papain-like_cys_pep_sf"/>
</dbReference>
<dbReference type="InterPro" id="IPR013207">
    <property type="entry name" value="LGFP"/>
</dbReference>
<sequence>MPSLVLSAAIALVVALVTCGPAAPAQAAARTAVTFSASQTALRKGEMTWLSGRVTVGSSGASQAKVAVERRAGAGAWSRLTTLTTTTTGRFAVRQRPAAAYSYRARVLAAGSVGSAVSRTATIRFSGADRTLAQRATVLRPQLGPLTGATTAASGSVRYRSTTKGLLVEVRTSSSVRTWLVYGDILTAYRKAGGPKGKLGAPLADPKCGLLESGCVQRFARGAIYDNAHTKGTVAYGTGRVTEIIAAERSQLGYGIHTLNRSKYNAWAHSPYAWCSLFQSWAAAATGNAAYIPQSTKFSRFVAATKAHLRTGSTPRVGALVFFDTDADGRTAPTHVGLVIAVHATTITTIEANTSNPAGGTARGVYLKERVRSWPLFYAYPKYLS</sequence>
<accession>A0ABT7SCX7</accession>
<name>A0ABT7SCX7_9CELL</name>
<reference evidence="3 4" key="1">
    <citation type="submission" date="2023-06" db="EMBL/GenBank/DDBJ databases">
        <title>Cellulomonas sp. MW4 Whole genome sequence.</title>
        <authorList>
            <person name="Park S."/>
        </authorList>
    </citation>
    <scope>NUCLEOTIDE SEQUENCE [LARGE SCALE GENOMIC DNA]</scope>
    <source>
        <strain evidence="3 4">MW4</strain>
    </source>
</reference>
<dbReference type="SUPFAM" id="SSF54001">
    <property type="entry name" value="Cysteine proteinases"/>
    <property type="match status" value="1"/>
</dbReference>
<dbReference type="Proteomes" id="UP001529338">
    <property type="component" value="Unassembled WGS sequence"/>
</dbReference>
<gene>
    <name evidence="3" type="ORF">QRT04_03805</name>
</gene>
<organism evidence="3 4">
    <name type="scientific">Cellulomonas alba</name>
    <dbReference type="NCBI Taxonomy" id="3053467"/>
    <lineage>
        <taxon>Bacteria</taxon>
        <taxon>Bacillati</taxon>
        <taxon>Actinomycetota</taxon>
        <taxon>Actinomycetes</taxon>
        <taxon>Micrococcales</taxon>
        <taxon>Cellulomonadaceae</taxon>
        <taxon>Cellulomonas</taxon>
    </lineage>
</organism>
<dbReference type="Gene3D" id="3.90.1720.10">
    <property type="entry name" value="endopeptidase domain like (from Nostoc punctiforme)"/>
    <property type="match status" value="1"/>
</dbReference>
<keyword evidence="1" id="KW-0732">Signal</keyword>
<evidence type="ECO:0000256" key="1">
    <source>
        <dbReference type="SAM" id="SignalP"/>
    </source>
</evidence>
<feature type="chain" id="PRO_5046783687" evidence="1">
    <location>
        <begin position="28"/>
        <end position="385"/>
    </location>
</feature>
<keyword evidence="4" id="KW-1185">Reference proteome</keyword>
<dbReference type="InterPro" id="IPR007921">
    <property type="entry name" value="CHAP_dom"/>
</dbReference>
<dbReference type="Pfam" id="PF08310">
    <property type="entry name" value="LGFP"/>
    <property type="match status" value="1"/>
</dbReference>
<dbReference type="Pfam" id="PF05257">
    <property type="entry name" value="CHAP"/>
    <property type="match status" value="1"/>
</dbReference>
<feature type="signal peptide" evidence="1">
    <location>
        <begin position="1"/>
        <end position="27"/>
    </location>
</feature>
<dbReference type="RefSeq" id="WP_289453615.1">
    <property type="nucleotide sequence ID" value="NZ_JAUCGQ010000001.1"/>
</dbReference>
<protein>
    <submittedName>
        <fullName evidence="3">CHAP domain-containing protein</fullName>
    </submittedName>
</protein>
<proteinExistence type="predicted"/>
<comment type="caution">
    <text evidence="3">The sequence shown here is derived from an EMBL/GenBank/DDBJ whole genome shotgun (WGS) entry which is preliminary data.</text>
</comment>
<evidence type="ECO:0000313" key="4">
    <source>
        <dbReference type="Proteomes" id="UP001529338"/>
    </source>
</evidence>
<dbReference type="EMBL" id="JAUCGQ010000001">
    <property type="protein sequence ID" value="MDM7854046.1"/>
    <property type="molecule type" value="Genomic_DNA"/>
</dbReference>